<dbReference type="EMBL" id="MUJZ01059290">
    <property type="protein sequence ID" value="OTF71786.1"/>
    <property type="molecule type" value="Genomic_DNA"/>
</dbReference>
<proteinExistence type="predicted"/>
<keyword evidence="2" id="KW-1185">Reference proteome</keyword>
<dbReference type="Proteomes" id="UP000194236">
    <property type="component" value="Unassembled WGS sequence"/>
</dbReference>
<evidence type="ECO:0000313" key="1">
    <source>
        <dbReference type="EMBL" id="OTF71786.1"/>
    </source>
</evidence>
<evidence type="ECO:0000313" key="2">
    <source>
        <dbReference type="Proteomes" id="UP000194236"/>
    </source>
</evidence>
<dbReference type="AlphaFoldDB" id="A0A1Y3AWG7"/>
<accession>A0A1Y3AWG7</accession>
<feature type="non-terminal residue" evidence="1">
    <location>
        <position position="1"/>
    </location>
</feature>
<reference evidence="1 2" key="1">
    <citation type="submission" date="2017-03" db="EMBL/GenBank/DDBJ databases">
        <title>Genome Survey of Euroglyphus maynei.</title>
        <authorList>
            <person name="Arlian L.G."/>
            <person name="Morgan M.S."/>
            <person name="Rider S.D."/>
        </authorList>
    </citation>
    <scope>NUCLEOTIDE SEQUENCE [LARGE SCALE GENOMIC DNA]</scope>
    <source>
        <strain evidence="1">Arlian Lab</strain>
        <tissue evidence="1">Whole body</tissue>
    </source>
</reference>
<comment type="caution">
    <text evidence="1">The sequence shown here is derived from an EMBL/GenBank/DDBJ whole genome shotgun (WGS) entry which is preliminary data.</text>
</comment>
<protein>
    <submittedName>
        <fullName evidence="1">Uncharacterized protein</fullName>
    </submittedName>
</protein>
<name>A0A1Y3AWG7_EURMA</name>
<gene>
    <name evidence="1" type="ORF">BLA29_011875</name>
</gene>
<organism evidence="1 2">
    <name type="scientific">Euroglyphus maynei</name>
    <name type="common">Mayne's house dust mite</name>
    <dbReference type="NCBI Taxonomy" id="6958"/>
    <lineage>
        <taxon>Eukaryota</taxon>
        <taxon>Metazoa</taxon>
        <taxon>Ecdysozoa</taxon>
        <taxon>Arthropoda</taxon>
        <taxon>Chelicerata</taxon>
        <taxon>Arachnida</taxon>
        <taxon>Acari</taxon>
        <taxon>Acariformes</taxon>
        <taxon>Sarcoptiformes</taxon>
        <taxon>Astigmata</taxon>
        <taxon>Psoroptidia</taxon>
        <taxon>Analgoidea</taxon>
        <taxon>Pyroglyphidae</taxon>
        <taxon>Pyroglyphinae</taxon>
        <taxon>Euroglyphus</taxon>
    </lineage>
</organism>
<sequence length="90" mass="9573">VFHSFDSIGSDLFIQHSVSTLNATSGLDGGSGLVAIDRLDNIGGVTRDVVGKLVTIEARRPRLTTENLRDAIALNSPSLSSSSRFCARNK</sequence>